<dbReference type="CDD" id="cd03408">
    <property type="entry name" value="SPFH_like_u1"/>
    <property type="match status" value="1"/>
</dbReference>
<dbReference type="InterPro" id="IPR033880">
    <property type="entry name" value="SPFH_YdjI"/>
</dbReference>
<gene>
    <name evidence="3" type="ORF">Q765_17340</name>
</gene>
<feature type="domain" description="SPFH" evidence="1">
    <location>
        <begin position="42"/>
        <end position="242"/>
    </location>
</feature>
<dbReference type="RefSeq" id="WP_020214079.1">
    <property type="nucleotide sequence ID" value="NZ_JRLX01000025.1"/>
</dbReference>
<name>A0A0A2LY05_9FLAO</name>
<dbReference type="Proteomes" id="UP000030152">
    <property type="component" value="Unassembled WGS sequence"/>
</dbReference>
<dbReference type="OrthoDB" id="9764015at2"/>
<dbReference type="PANTHER" id="PTHR37826:SF2">
    <property type="entry name" value="ZINC-RIBBON DOMAIN-CONTAINING PROTEIN"/>
    <property type="match status" value="1"/>
</dbReference>
<keyword evidence="4" id="KW-1185">Reference proteome</keyword>
<dbReference type="EMBL" id="JRLX01000025">
    <property type="protein sequence ID" value="KGO85257.1"/>
    <property type="molecule type" value="Genomic_DNA"/>
</dbReference>
<protein>
    <submittedName>
        <fullName evidence="3">Virion core protein (Lumpy skin disease virus)</fullName>
    </submittedName>
</protein>
<evidence type="ECO:0000313" key="4">
    <source>
        <dbReference type="Proteomes" id="UP000030152"/>
    </source>
</evidence>
<dbReference type="PANTHER" id="PTHR37826">
    <property type="entry name" value="FLOTILLIN BAND_7_5 DOMAIN PROTEIN"/>
    <property type="match status" value="1"/>
</dbReference>
<comment type="caution">
    <text evidence="3">The sequence shown here is derived from an EMBL/GenBank/DDBJ whole genome shotgun (WGS) entry which is preliminary data.</text>
</comment>
<dbReference type="eggNOG" id="COG4260">
    <property type="taxonomic scope" value="Bacteria"/>
</dbReference>
<evidence type="ECO:0000313" key="3">
    <source>
        <dbReference type="EMBL" id="KGO85257.1"/>
    </source>
</evidence>
<reference evidence="3 4" key="1">
    <citation type="submission" date="2013-09" db="EMBL/GenBank/DDBJ databases">
        <authorList>
            <person name="Zeng Z."/>
            <person name="Chen C."/>
        </authorList>
    </citation>
    <scope>NUCLEOTIDE SEQUENCE [LARGE SCALE GENOMIC DNA]</scope>
    <source>
        <strain evidence="3 4">WB 3.3-2</strain>
    </source>
</reference>
<evidence type="ECO:0000259" key="1">
    <source>
        <dbReference type="Pfam" id="PF13421"/>
    </source>
</evidence>
<evidence type="ECO:0000259" key="2">
    <source>
        <dbReference type="Pfam" id="PF14237"/>
    </source>
</evidence>
<organism evidence="3 4">
    <name type="scientific">Flavobacterium rivuli WB 3.3-2 = DSM 21788</name>
    <dbReference type="NCBI Taxonomy" id="1121895"/>
    <lineage>
        <taxon>Bacteria</taxon>
        <taxon>Pseudomonadati</taxon>
        <taxon>Bacteroidota</taxon>
        <taxon>Flavobacteriia</taxon>
        <taxon>Flavobacteriales</taxon>
        <taxon>Flavobacteriaceae</taxon>
        <taxon>Flavobacterium</taxon>
    </lineage>
</organism>
<feature type="domain" description="GYF" evidence="2">
    <location>
        <begin position="363"/>
        <end position="407"/>
    </location>
</feature>
<proteinExistence type="predicted"/>
<dbReference type="AlphaFoldDB" id="A0A0A2LY05"/>
<dbReference type="Pfam" id="PF13421">
    <property type="entry name" value="Band_7_1"/>
    <property type="match status" value="1"/>
</dbReference>
<accession>A0A0A2LY05</accession>
<dbReference type="Pfam" id="PF14237">
    <property type="entry name" value="GYF_2"/>
    <property type="match status" value="1"/>
</dbReference>
<dbReference type="InterPro" id="IPR025640">
    <property type="entry name" value="GYF_2"/>
</dbReference>
<sequence length="437" mass="48322">MSLLNIFKNNDGGFMDVIRCEEQEYLVHKWTPGGALANSTTRENAIRYGSRLRVMPGEAAIFLYPQQDGTMMDVIEGPVDQTIKTANFPVLSNIVGAFYGGESPFMAEVYFLNLGQNIQIKLGIPYFDVFDNRFPDLGVPCAVRGSITFNVVDYTNFIKLYRLLNFELDELKEKIKDFYTRKIKAIVLNIPADTGLPVMQLERKLDDINEYVTGKLKPELETDFGINLKRLDINTIELDKTSSAYMQLKGATTDQQSRFINAKTDIEVTNLGEMARIQRKDMEMGVEGKNFAVHQMDLQADILKTAARHLGDMSNVNLGNGSGFSPVGIMTGMAVGGAMGTQMGGMMGNLTNTPPPPPQGVQWHIAINGQQSGPYTLAQLKEYALQGQFTREHYVWKTGMAAWEPADITAGLSDIFGNVPPPPPAAPASKSKINLEK</sequence>
<dbReference type="STRING" id="1121895.GCA_000378485_02910"/>